<gene>
    <name evidence="5" type="ORF">BU26DRAFT_518012</name>
</gene>
<reference evidence="5" key="1">
    <citation type="journal article" date="2020" name="Stud. Mycol.">
        <title>101 Dothideomycetes genomes: a test case for predicting lifestyles and emergence of pathogens.</title>
        <authorList>
            <person name="Haridas S."/>
            <person name="Albert R."/>
            <person name="Binder M."/>
            <person name="Bloem J."/>
            <person name="Labutti K."/>
            <person name="Salamov A."/>
            <person name="Andreopoulos B."/>
            <person name="Baker S."/>
            <person name="Barry K."/>
            <person name="Bills G."/>
            <person name="Bluhm B."/>
            <person name="Cannon C."/>
            <person name="Castanera R."/>
            <person name="Culley D."/>
            <person name="Daum C."/>
            <person name="Ezra D."/>
            <person name="Gonzalez J."/>
            <person name="Henrissat B."/>
            <person name="Kuo A."/>
            <person name="Liang C."/>
            <person name="Lipzen A."/>
            <person name="Lutzoni F."/>
            <person name="Magnuson J."/>
            <person name="Mondo S."/>
            <person name="Nolan M."/>
            <person name="Ohm R."/>
            <person name="Pangilinan J."/>
            <person name="Park H.-J."/>
            <person name="Ramirez L."/>
            <person name="Alfaro M."/>
            <person name="Sun H."/>
            <person name="Tritt A."/>
            <person name="Yoshinaga Y."/>
            <person name="Zwiers L.-H."/>
            <person name="Turgeon B."/>
            <person name="Goodwin S."/>
            <person name="Spatafora J."/>
            <person name="Crous P."/>
            <person name="Grigoriev I."/>
        </authorList>
    </citation>
    <scope>NUCLEOTIDE SEQUENCE</scope>
    <source>
        <strain evidence="5">CBS 122368</strain>
    </source>
</reference>
<dbReference type="CDD" id="cd02440">
    <property type="entry name" value="AdoMet_MTases"/>
    <property type="match status" value="1"/>
</dbReference>
<accession>A0A6A6ILL7</accession>
<dbReference type="PANTHER" id="PTHR44068:SF1">
    <property type="entry name" value="HYPOTHETICAL LOC100005854"/>
    <property type="match status" value="1"/>
</dbReference>
<comment type="similarity">
    <text evidence="2">Belongs to the class I-like SAM-binding methyltransferase superfamily. Erg6/SMT family.</text>
</comment>
<dbReference type="InterPro" id="IPR013216">
    <property type="entry name" value="Methyltransf_11"/>
</dbReference>
<dbReference type="EMBL" id="ML987193">
    <property type="protein sequence ID" value="KAF2251321.1"/>
    <property type="molecule type" value="Genomic_DNA"/>
</dbReference>
<protein>
    <submittedName>
        <fullName evidence="5">S-adenosyl-L-methionine-dependent methyltransferase</fullName>
    </submittedName>
</protein>
<sequence>MADSNPPTSRPAQGRRFRLRYLAGTLVLLASAIIAFISNNGAEAPSVQEYYSSLESRLGYWLLLGNTRHCGLYEKGQLSPFPVSKAQRAMEEKLYTRLDLKPGSKVMDAGAGSGYVAMYMARKGLNVQAIDITPHHITDARKNVKKNGLEDKISVDYADYHNLTAFPDASFDGIYTMETFVHADDPAKVLGNFYRLLKPGGVIVLHEADFSRNSEVLQDVLRLSHCQNTLKEGGYEELVAGAGFKDYSLDDLTDEVLPLWRLFGVVGYLPYQIFKLLGIQHKFTNVMAGVETWLNWGDGRYISVRAVKP</sequence>
<dbReference type="GO" id="GO:0005783">
    <property type="term" value="C:endoplasmic reticulum"/>
    <property type="evidence" value="ECO:0007669"/>
    <property type="project" value="TreeGrafter"/>
</dbReference>
<proteinExistence type="inferred from homology"/>
<dbReference type="PANTHER" id="PTHR44068">
    <property type="entry name" value="ZGC:194242"/>
    <property type="match status" value="1"/>
</dbReference>
<keyword evidence="3" id="KW-1133">Transmembrane helix</keyword>
<dbReference type="AlphaFoldDB" id="A0A6A6ILL7"/>
<keyword evidence="1 5" id="KW-0808">Transferase</keyword>
<dbReference type="Gene3D" id="3.40.50.150">
    <property type="entry name" value="Vaccinia Virus protein VP39"/>
    <property type="match status" value="1"/>
</dbReference>
<dbReference type="OrthoDB" id="540004at2759"/>
<dbReference type="SUPFAM" id="SSF53335">
    <property type="entry name" value="S-adenosyl-L-methionine-dependent methyltransferases"/>
    <property type="match status" value="1"/>
</dbReference>
<dbReference type="GO" id="GO:0032259">
    <property type="term" value="P:methylation"/>
    <property type="evidence" value="ECO:0007669"/>
    <property type="project" value="UniProtKB-KW"/>
</dbReference>
<evidence type="ECO:0000256" key="2">
    <source>
        <dbReference type="ARBA" id="ARBA00038188"/>
    </source>
</evidence>
<feature type="transmembrane region" description="Helical" evidence="3">
    <location>
        <begin position="21"/>
        <end position="38"/>
    </location>
</feature>
<dbReference type="Pfam" id="PF08241">
    <property type="entry name" value="Methyltransf_11"/>
    <property type="match status" value="1"/>
</dbReference>
<evidence type="ECO:0000313" key="5">
    <source>
        <dbReference type="EMBL" id="KAF2251321.1"/>
    </source>
</evidence>
<evidence type="ECO:0000259" key="4">
    <source>
        <dbReference type="Pfam" id="PF08241"/>
    </source>
</evidence>
<keyword evidence="6" id="KW-1185">Reference proteome</keyword>
<keyword evidence="3" id="KW-0812">Transmembrane</keyword>
<dbReference type="InterPro" id="IPR050447">
    <property type="entry name" value="Erg6_SMT_methyltransf"/>
</dbReference>
<evidence type="ECO:0000313" key="6">
    <source>
        <dbReference type="Proteomes" id="UP000800094"/>
    </source>
</evidence>
<dbReference type="GO" id="GO:0003838">
    <property type="term" value="F:sterol 24-C-methyltransferase activity"/>
    <property type="evidence" value="ECO:0007669"/>
    <property type="project" value="TreeGrafter"/>
</dbReference>
<dbReference type="GeneID" id="54582045"/>
<evidence type="ECO:0000256" key="3">
    <source>
        <dbReference type="SAM" id="Phobius"/>
    </source>
</evidence>
<dbReference type="GO" id="GO:0006696">
    <property type="term" value="P:ergosterol biosynthetic process"/>
    <property type="evidence" value="ECO:0007669"/>
    <property type="project" value="TreeGrafter"/>
</dbReference>
<dbReference type="Proteomes" id="UP000800094">
    <property type="component" value="Unassembled WGS sequence"/>
</dbReference>
<keyword evidence="5" id="KW-0489">Methyltransferase</keyword>
<feature type="domain" description="Methyltransferase type 11" evidence="4">
    <location>
        <begin position="108"/>
        <end position="205"/>
    </location>
</feature>
<dbReference type="RefSeq" id="XP_033686325.1">
    <property type="nucleotide sequence ID" value="XM_033828715.1"/>
</dbReference>
<organism evidence="5 6">
    <name type="scientific">Trematosphaeria pertusa</name>
    <dbReference type="NCBI Taxonomy" id="390896"/>
    <lineage>
        <taxon>Eukaryota</taxon>
        <taxon>Fungi</taxon>
        <taxon>Dikarya</taxon>
        <taxon>Ascomycota</taxon>
        <taxon>Pezizomycotina</taxon>
        <taxon>Dothideomycetes</taxon>
        <taxon>Pleosporomycetidae</taxon>
        <taxon>Pleosporales</taxon>
        <taxon>Massarineae</taxon>
        <taxon>Trematosphaeriaceae</taxon>
        <taxon>Trematosphaeria</taxon>
    </lineage>
</organism>
<keyword evidence="3" id="KW-0472">Membrane</keyword>
<name>A0A6A6ILL7_9PLEO</name>
<evidence type="ECO:0000256" key="1">
    <source>
        <dbReference type="ARBA" id="ARBA00022679"/>
    </source>
</evidence>
<dbReference type="InterPro" id="IPR029063">
    <property type="entry name" value="SAM-dependent_MTases_sf"/>
</dbReference>